<organism evidence="1 2">
    <name type="scientific">Puccinia striiformis f. sp. tritici</name>
    <dbReference type="NCBI Taxonomy" id="168172"/>
    <lineage>
        <taxon>Eukaryota</taxon>
        <taxon>Fungi</taxon>
        <taxon>Dikarya</taxon>
        <taxon>Basidiomycota</taxon>
        <taxon>Pucciniomycotina</taxon>
        <taxon>Pucciniomycetes</taxon>
        <taxon>Pucciniales</taxon>
        <taxon>Pucciniaceae</taxon>
        <taxon>Puccinia</taxon>
    </lineage>
</organism>
<dbReference type="Proteomes" id="UP001060170">
    <property type="component" value="Chromosome 17"/>
</dbReference>
<evidence type="ECO:0000313" key="1">
    <source>
        <dbReference type="EMBL" id="KAI7936794.1"/>
    </source>
</evidence>
<reference evidence="2" key="1">
    <citation type="journal article" date="2018" name="BMC Genomics">
        <title>Genomic insights into host adaptation between the wheat stripe rust pathogen (Puccinia striiformis f. sp. tritici) and the barley stripe rust pathogen (Puccinia striiformis f. sp. hordei).</title>
        <authorList>
            <person name="Xia C."/>
            <person name="Wang M."/>
            <person name="Yin C."/>
            <person name="Cornejo O.E."/>
            <person name="Hulbert S.H."/>
            <person name="Chen X."/>
        </authorList>
    </citation>
    <scope>NUCLEOTIDE SEQUENCE [LARGE SCALE GENOMIC DNA]</scope>
    <source>
        <strain evidence="2">93-210</strain>
    </source>
</reference>
<gene>
    <name evidence="1" type="ORF">MJO28_015693</name>
</gene>
<accession>A0ACC0DR42</accession>
<comment type="caution">
    <text evidence="1">The sequence shown here is derived from an EMBL/GenBank/DDBJ whole genome shotgun (WGS) entry which is preliminary data.</text>
</comment>
<evidence type="ECO:0000313" key="2">
    <source>
        <dbReference type="Proteomes" id="UP001060170"/>
    </source>
</evidence>
<protein>
    <submittedName>
        <fullName evidence="1">Uncharacterized protein</fullName>
    </submittedName>
</protein>
<keyword evidence="2" id="KW-1185">Reference proteome</keyword>
<proteinExistence type="predicted"/>
<dbReference type="EMBL" id="CM045881">
    <property type="protein sequence ID" value="KAI7936794.1"/>
    <property type="molecule type" value="Genomic_DNA"/>
</dbReference>
<reference evidence="1 2" key="3">
    <citation type="journal article" date="2022" name="Microbiol. Spectr.">
        <title>Folding features and dynamics of 3D genome architecture in plant fungal pathogens.</title>
        <authorList>
            <person name="Xia C."/>
        </authorList>
    </citation>
    <scope>NUCLEOTIDE SEQUENCE [LARGE SCALE GENOMIC DNA]</scope>
    <source>
        <strain evidence="1 2">93-210</strain>
    </source>
</reference>
<name>A0ACC0DR42_9BASI</name>
<sequence>MRVLPGRHTGKILTIKDCTISHNIGAQYCTIVPAKSILDFLNPKNAPKIVRSFLPNRFLLPENCSALLFSQPARYCTIAPAKSILDFLNPNSAP</sequence>
<reference evidence="2" key="2">
    <citation type="journal article" date="2018" name="Mol. Plant Microbe Interact.">
        <title>Genome sequence resources for the wheat stripe rust pathogen (Puccinia striiformis f. sp. tritici) and the barley stripe rust pathogen (Puccinia striiformis f. sp. hordei).</title>
        <authorList>
            <person name="Xia C."/>
            <person name="Wang M."/>
            <person name="Yin C."/>
            <person name="Cornejo O.E."/>
            <person name="Hulbert S.H."/>
            <person name="Chen X."/>
        </authorList>
    </citation>
    <scope>NUCLEOTIDE SEQUENCE [LARGE SCALE GENOMIC DNA]</scope>
    <source>
        <strain evidence="2">93-210</strain>
    </source>
</reference>